<accession>A0A382GPM9</accession>
<feature type="region of interest" description="Disordered" evidence="1">
    <location>
        <begin position="1"/>
        <end position="23"/>
    </location>
</feature>
<dbReference type="EMBL" id="UINC01056487">
    <property type="protein sequence ID" value="SVB76577.1"/>
    <property type="molecule type" value="Genomic_DNA"/>
</dbReference>
<evidence type="ECO:0000256" key="1">
    <source>
        <dbReference type="SAM" id="MobiDB-lite"/>
    </source>
</evidence>
<feature type="compositionally biased region" description="Polar residues" evidence="1">
    <location>
        <begin position="10"/>
        <end position="19"/>
    </location>
</feature>
<organism evidence="2">
    <name type="scientific">marine metagenome</name>
    <dbReference type="NCBI Taxonomy" id="408172"/>
    <lineage>
        <taxon>unclassified sequences</taxon>
        <taxon>metagenomes</taxon>
        <taxon>ecological metagenomes</taxon>
    </lineage>
</organism>
<gene>
    <name evidence="2" type="ORF">METZ01_LOCUS229431</name>
</gene>
<feature type="region of interest" description="Disordered" evidence="1">
    <location>
        <begin position="70"/>
        <end position="93"/>
    </location>
</feature>
<protein>
    <submittedName>
        <fullName evidence="2">Uncharacterized protein</fullName>
    </submittedName>
</protein>
<proteinExistence type="predicted"/>
<evidence type="ECO:0000313" key="2">
    <source>
        <dbReference type="EMBL" id="SVB76577.1"/>
    </source>
</evidence>
<dbReference type="AlphaFoldDB" id="A0A382GPM9"/>
<sequence length="111" mass="12114">MAEKVGRVTKPSSSPTGTGNPEAEMWELVKGTAEASDIEDFLQAFPRGQFVAVARLKLKQLQRQQPKITGLKNKSGMVLIPTGPSTPPSHRSTATLDRSRFEYGYLAVRGI</sequence>
<reference evidence="2" key="1">
    <citation type="submission" date="2018-05" db="EMBL/GenBank/DDBJ databases">
        <authorList>
            <person name="Lanie J.A."/>
            <person name="Ng W.-L."/>
            <person name="Kazmierczak K.M."/>
            <person name="Andrzejewski T.M."/>
            <person name="Davidsen T.M."/>
            <person name="Wayne K.J."/>
            <person name="Tettelin H."/>
            <person name="Glass J.I."/>
            <person name="Rusch D."/>
            <person name="Podicherti R."/>
            <person name="Tsui H.-C.T."/>
            <person name="Winkler M.E."/>
        </authorList>
    </citation>
    <scope>NUCLEOTIDE SEQUENCE</scope>
</reference>
<name>A0A382GPM9_9ZZZZ</name>